<evidence type="ECO:0000256" key="2">
    <source>
        <dbReference type="SAM" id="SignalP"/>
    </source>
</evidence>
<name>A0A6A5GED1_CAERE</name>
<keyword evidence="2" id="KW-0732">Signal</keyword>
<dbReference type="Proteomes" id="UP000483820">
    <property type="component" value="Chromosome V"/>
</dbReference>
<dbReference type="EMBL" id="WUAV01000005">
    <property type="protein sequence ID" value="KAF1752842.1"/>
    <property type="molecule type" value="Genomic_DNA"/>
</dbReference>
<dbReference type="GeneID" id="78776784"/>
<dbReference type="RefSeq" id="XP_053581917.1">
    <property type="nucleotide sequence ID" value="XM_053733004.1"/>
</dbReference>
<accession>A0A6A5GED1</accession>
<evidence type="ECO:0000313" key="4">
    <source>
        <dbReference type="Proteomes" id="UP000483820"/>
    </source>
</evidence>
<protein>
    <submittedName>
        <fullName evidence="3">Uncharacterized protein</fullName>
    </submittedName>
</protein>
<feature type="chain" id="PRO_5025560770" evidence="2">
    <location>
        <begin position="25"/>
        <end position="151"/>
    </location>
</feature>
<dbReference type="KEGG" id="crq:GCK72_019397"/>
<comment type="caution">
    <text evidence="3">The sequence shown here is derived from an EMBL/GenBank/DDBJ whole genome shotgun (WGS) entry which is preliminary data.</text>
</comment>
<dbReference type="CTD" id="78776784"/>
<sequence length="151" mass="16217">MLPFVVRIFQLLLVVVVQLPSILRMSDYLLRNSSESASVFETRKQRLQTAEISSALRFLLFDQFVNRFPLSITVLLLGEELLIGFFVLSAKSPKSSSNAGAAAGGSAATSAAPAGGAPSKSANKFCSRAKKSATGSDIICSFYFVLESENE</sequence>
<evidence type="ECO:0000313" key="3">
    <source>
        <dbReference type="EMBL" id="KAF1752842.1"/>
    </source>
</evidence>
<evidence type="ECO:0000256" key="1">
    <source>
        <dbReference type="SAM" id="MobiDB-lite"/>
    </source>
</evidence>
<feature type="compositionally biased region" description="Low complexity" evidence="1">
    <location>
        <begin position="93"/>
        <end position="122"/>
    </location>
</feature>
<gene>
    <name evidence="3" type="ORF">GCK72_019397</name>
</gene>
<feature type="region of interest" description="Disordered" evidence="1">
    <location>
        <begin position="93"/>
        <end position="123"/>
    </location>
</feature>
<reference evidence="3 4" key="1">
    <citation type="submission" date="2019-12" db="EMBL/GenBank/DDBJ databases">
        <title>Chromosome-level assembly of the Caenorhabditis remanei genome.</title>
        <authorList>
            <person name="Teterina A.A."/>
            <person name="Willis J.H."/>
            <person name="Phillips P.C."/>
        </authorList>
    </citation>
    <scope>NUCLEOTIDE SEQUENCE [LARGE SCALE GENOMIC DNA]</scope>
    <source>
        <strain evidence="3 4">PX506</strain>
        <tissue evidence="3">Whole organism</tissue>
    </source>
</reference>
<organism evidence="3 4">
    <name type="scientific">Caenorhabditis remanei</name>
    <name type="common">Caenorhabditis vulgaris</name>
    <dbReference type="NCBI Taxonomy" id="31234"/>
    <lineage>
        <taxon>Eukaryota</taxon>
        <taxon>Metazoa</taxon>
        <taxon>Ecdysozoa</taxon>
        <taxon>Nematoda</taxon>
        <taxon>Chromadorea</taxon>
        <taxon>Rhabditida</taxon>
        <taxon>Rhabditina</taxon>
        <taxon>Rhabditomorpha</taxon>
        <taxon>Rhabditoidea</taxon>
        <taxon>Rhabditidae</taxon>
        <taxon>Peloderinae</taxon>
        <taxon>Caenorhabditis</taxon>
    </lineage>
</organism>
<proteinExistence type="predicted"/>
<feature type="signal peptide" evidence="2">
    <location>
        <begin position="1"/>
        <end position="24"/>
    </location>
</feature>
<dbReference type="AlphaFoldDB" id="A0A6A5GED1"/>